<keyword evidence="3" id="KW-0238">DNA-binding</keyword>
<dbReference type="Pfam" id="PF03466">
    <property type="entry name" value="LysR_substrate"/>
    <property type="match status" value="1"/>
</dbReference>
<protein>
    <submittedName>
        <fullName evidence="6">HTH-type transcriptional activator BauR</fullName>
    </submittedName>
</protein>
<keyword evidence="7" id="KW-1185">Reference proteome</keyword>
<evidence type="ECO:0000313" key="6">
    <source>
        <dbReference type="EMBL" id="GGB35022.1"/>
    </source>
</evidence>
<dbReference type="EMBL" id="BMKE01000003">
    <property type="protein sequence ID" value="GGB35022.1"/>
    <property type="molecule type" value="Genomic_DNA"/>
</dbReference>
<feature type="domain" description="HTH lysR-type" evidence="5">
    <location>
        <begin position="15"/>
        <end position="72"/>
    </location>
</feature>
<keyword evidence="4" id="KW-0804">Transcription</keyword>
<dbReference type="Pfam" id="PF00126">
    <property type="entry name" value="HTH_1"/>
    <property type="match status" value="1"/>
</dbReference>
<gene>
    <name evidence="6" type="primary">bauR</name>
    <name evidence="6" type="ORF">GCM10011502_05100</name>
</gene>
<name>A0ABQ1IES5_9GAMM</name>
<dbReference type="SUPFAM" id="SSF53850">
    <property type="entry name" value="Periplasmic binding protein-like II"/>
    <property type="match status" value="1"/>
</dbReference>
<dbReference type="RefSeq" id="WP_188628526.1">
    <property type="nucleotide sequence ID" value="NZ_BMKE01000003.1"/>
</dbReference>
<reference evidence="7" key="1">
    <citation type="journal article" date="2019" name="Int. J. Syst. Evol. Microbiol.">
        <title>The Global Catalogue of Microorganisms (GCM) 10K type strain sequencing project: providing services to taxonomists for standard genome sequencing and annotation.</title>
        <authorList>
            <consortium name="The Broad Institute Genomics Platform"/>
            <consortium name="The Broad Institute Genome Sequencing Center for Infectious Disease"/>
            <person name="Wu L."/>
            <person name="Ma J."/>
        </authorList>
    </citation>
    <scope>NUCLEOTIDE SEQUENCE [LARGE SCALE GENOMIC DNA]</scope>
    <source>
        <strain evidence="7">CGMCC 1.15923</strain>
    </source>
</reference>
<comment type="similarity">
    <text evidence="1">Belongs to the LysR transcriptional regulatory family.</text>
</comment>
<evidence type="ECO:0000259" key="5">
    <source>
        <dbReference type="PROSITE" id="PS50931"/>
    </source>
</evidence>
<organism evidence="6 7">
    <name type="scientific">Oceanisphaera marina</name>
    <dbReference type="NCBI Taxonomy" id="2017550"/>
    <lineage>
        <taxon>Bacteria</taxon>
        <taxon>Pseudomonadati</taxon>
        <taxon>Pseudomonadota</taxon>
        <taxon>Gammaproteobacteria</taxon>
        <taxon>Aeromonadales</taxon>
        <taxon>Aeromonadaceae</taxon>
        <taxon>Oceanisphaera</taxon>
    </lineage>
</organism>
<dbReference type="InterPro" id="IPR000847">
    <property type="entry name" value="LysR_HTH_N"/>
</dbReference>
<dbReference type="InterPro" id="IPR036390">
    <property type="entry name" value="WH_DNA-bd_sf"/>
</dbReference>
<dbReference type="PANTHER" id="PTHR30126">
    <property type="entry name" value="HTH-TYPE TRANSCRIPTIONAL REGULATOR"/>
    <property type="match status" value="1"/>
</dbReference>
<dbReference type="Gene3D" id="1.10.10.10">
    <property type="entry name" value="Winged helix-like DNA-binding domain superfamily/Winged helix DNA-binding domain"/>
    <property type="match status" value="1"/>
</dbReference>
<evidence type="ECO:0000256" key="4">
    <source>
        <dbReference type="ARBA" id="ARBA00023163"/>
    </source>
</evidence>
<dbReference type="InterPro" id="IPR036388">
    <property type="entry name" value="WH-like_DNA-bd_sf"/>
</dbReference>
<keyword evidence="2" id="KW-0805">Transcription regulation</keyword>
<dbReference type="PANTHER" id="PTHR30126:SF98">
    <property type="entry name" value="HTH-TYPE TRANSCRIPTIONAL ACTIVATOR BAUR"/>
    <property type="match status" value="1"/>
</dbReference>
<evidence type="ECO:0000256" key="1">
    <source>
        <dbReference type="ARBA" id="ARBA00009437"/>
    </source>
</evidence>
<dbReference type="SUPFAM" id="SSF46785">
    <property type="entry name" value="Winged helix' DNA-binding domain"/>
    <property type="match status" value="1"/>
</dbReference>
<comment type="caution">
    <text evidence="6">The sequence shown here is derived from an EMBL/GenBank/DDBJ whole genome shotgun (WGS) entry which is preliminary data.</text>
</comment>
<dbReference type="Gene3D" id="3.40.190.290">
    <property type="match status" value="1"/>
</dbReference>
<dbReference type="PROSITE" id="PS50931">
    <property type="entry name" value="HTH_LYSR"/>
    <property type="match status" value="1"/>
</dbReference>
<sequence length="314" mass="35781">MSHVNRLVLGQIGDFEIRLLKLFKTVVECGGFSAAETELNISRSTISVHMANLENRLKLKLCRRGRSGFALTDDGAVIYESAKRLFTKLEEFRYTVNELHEQLSGELKIVSSDNLWLEEEFSMVDVFAHLGEVAPEINVSVDVAHMSEIERRVLSEDADIGFIHYHRDLEGLDYHHLYQVHCFLYCSDTHPLFNEQDPDTLEQKLTDARFIHPGIYTNPEASAQVQGMKNAGRAYHYEPRAALILSGHYLGFLPESFARRWVEKGRMKALLPEQKSHHLSIAAITRSHGRQSRLKELFLQLLAEQASVAAKDHP</sequence>
<evidence type="ECO:0000256" key="2">
    <source>
        <dbReference type="ARBA" id="ARBA00023015"/>
    </source>
</evidence>
<accession>A0ABQ1IES5</accession>
<dbReference type="Proteomes" id="UP000646152">
    <property type="component" value="Unassembled WGS sequence"/>
</dbReference>
<dbReference type="CDD" id="cd05466">
    <property type="entry name" value="PBP2_LTTR_substrate"/>
    <property type="match status" value="1"/>
</dbReference>
<evidence type="ECO:0000256" key="3">
    <source>
        <dbReference type="ARBA" id="ARBA00023125"/>
    </source>
</evidence>
<evidence type="ECO:0000313" key="7">
    <source>
        <dbReference type="Proteomes" id="UP000646152"/>
    </source>
</evidence>
<proteinExistence type="inferred from homology"/>
<dbReference type="InterPro" id="IPR005119">
    <property type="entry name" value="LysR_subst-bd"/>
</dbReference>